<dbReference type="Proteomes" id="UP001230188">
    <property type="component" value="Unassembled WGS sequence"/>
</dbReference>
<comment type="caution">
    <text evidence="2">The sequence shown here is derived from an EMBL/GenBank/DDBJ whole genome shotgun (WGS) entry which is preliminary data.</text>
</comment>
<dbReference type="GO" id="GO:0019509">
    <property type="term" value="P:L-methionine salvage from methylthioadenosine"/>
    <property type="evidence" value="ECO:0007669"/>
    <property type="project" value="InterPro"/>
</dbReference>
<dbReference type="PANTHER" id="PTHR46994">
    <property type="entry name" value="5'-METHYLTHIOADENOSINE/S-ADENOSYLHOMOCYSTEINE NUCLEOSIDASE 1"/>
    <property type="match status" value="1"/>
</dbReference>
<dbReference type="Gene3D" id="3.40.50.1580">
    <property type="entry name" value="Nucleoside phosphorylase domain"/>
    <property type="match status" value="1"/>
</dbReference>
<dbReference type="InterPro" id="IPR000845">
    <property type="entry name" value="Nucleoside_phosphorylase_d"/>
</dbReference>
<dbReference type="InterPro" id="IPR035994">
    <property type="entry name" value="Nucleoside_phosphorylase_sf"/>
</dbReference>
<protein>
    <recommendedName>
        <fullName evidence="1">BPL/LPL catalytic domain-containing protein</fullName>
    </recommendedName>
</protein>
<proteinExistence type="predicted"/>
<name>A0AAD7XMQ9_9STRA</name>
<evidence type="ECO:0000259" key="1">
    <source>
        <dbReference type="PROSITE" id="PS51733"/>
    </source>
</evidence>
<dbReference type="SUPFAM" id="SSF55681">
    <property type="entry name" value="Class II aaRS and biotin synthetases"/>
    <property type="match status" value="1"/>
</dbReference>
<dbReference type="GO" id="GO:0008930">
    <property type="term" value="F:methylthioadenosine nucleosidase activity"/>
    <property type="evidence" value="ECO:0007669"/>
    <property type="project" value="InterPro"/>
</dbReference>
<sequence>MMINLVRLEGWSILRQLRLEEALLRHDSRNWCLVNFLTGPATVVLGMNGKPEALVNRELVERDGVAMIRRFTGGGTVVVGVGTVTAALVLNKADAPCESFPRPIMDWTGDLRVYSPIFHRLCGEPILSLRENDYVVDGAMKVGGNAQSIIKDRWIHHTSFLYDFADADMAYLALPEKRPQYRGDRPHAAFVARLAPRLTANTTKTNGAAGFAVDLGDELCAELGSRYRVSEVTKDVAARVVLPDWSGKSQVGRIALLIAMEEEAAPMIEVLQLTRREANFCGAPTVVHEGEYKGAYVAVVNPGRDKTGVNLIGTDAAALTTFLAARELEPDLLINAGTCGGFKRTGGSIGDVFCVSSFRHHDRRIAIPGYDEFGVACRQALPTPNLVETLGLKTGPCTTGNSLDFVREDDERMHASAAVAKDMEGASIAWAAHIAGDIPLIGIKVVTDIVDGDKPTHEEFLHNLQAAAASLQSHVPKVIDFVANKHITDL</sequence>
<dbReference type="GO" id="GO:0009116">
    <property type="term" value="P:nucleoside metabolic process"/>
    <property type="evidence" value="ECO:0007669"/>
    <property type="project" value="InterPro"/>
</dbReference>
<accession>A0AAD7XMQ9</accession>
<dbReference type="Gene3D" id="3.30.930.10">
    <property type="entry name" value="Bira Bifunctional Protein, Domain 2"/>
    <property type="match status" value="1"/>
</dbReference>
<dbReference type="InterPro" id="IPR044580">
    <property type="entry name" value="MTAN"/>
</dbReference>
<dbReference type="CDD" id="cd09008">
    <property type="entry name" value="MTAN"/>
    <property type="match status" value="1"/>
</dbReference>
<feature type="domain" description="BPL/LPL catalytic" evidence="1">
    <location>
        <begin position="28"/>
        <end position="219"/>
    </location>
</feature>
<dbReference type="SUPFAM" id="SSF53167">
    <property type="entry name" value="Purine and uridine phosphorylases"/>
    <property type="match status" value="1"/>
</dbReference>
<gene>
    <name evidence="2" type="ORF">CTAYLR_003692</name>
</gene>
<reference evidence="2" key="1">
    <citation type="submission" date="2023-01" db="EMBL/GenBank/DDBJ databases">
        <title>Metagenome sequencing of chrysophaentin producing Chrysophaeum taylorii.</title>
        <authorList>
            <person name="Davison J."/>
            <person name="Bewley C."/>
        </authorList>
    </citation>
    <scope>NUCLEOTIDE SEQUENCE</scope>
    <source>
        <strain evidence="2">NIES-1699</strain>
    </source>
</reference>
<dbReference type="InterPro" id="IPR045864">
    <property type="entry name" value="aa-tRNA-synth_II/BPL/LPL"/>
</dbReference>
<dbReference type="AlphaFoldDB" id="A0AAD7XMQ9"/>
<organism evidence="2 3">
    <name type="scientific">Chrysophaeum taylorii</name>
    <dbReference type="NCBI Taxonomy" id="2483200"/>
    <lineage>
        <taxon>Eukaryota</taxon>
        <taxon>Sar</taxon>
        <taxon>Stramenopiles</taxon>
        <taxon>Ochrophyta</taxon>
        <taxon>Pelagophyceae</taxon>
        <taxon>Pelagomonadales</taxon>
        <taxon>Pelagomonadaceae</taxon>
        <taxon>Chrysophaeum</taxon>
    </lineage>
</organism>
<dbReference type="PANTHER" id="PTHR46994:SF1">
    <property type="entry name" value="5'-METHYLTHIOADENOSINE NUCLEOSIDASE"/>
    <property type="match status" value="1"/>
</dbReference>
<dbReference type="Pfam" id="PF21948">
    <property type="entry name" value="LplA-B_cat"/>
    <property type="match status" value="1"/>
</dbReference>
<dbReference type="Pfam" id="PF01048">
    <property type="entry name" value="PNP_UDP_1"/>
    <property type="match status" value="1"/>
</dbReference>
<evidence type="ECO:0000313" key="2">
    <source>
        <dbReference type="EMBL" id="KAJ8612506.1"/>
    </source>
</evidence>
<dbReference type="InterPro" id="IPR004143">
    <property type="entry name" value="BPL_LPL_catalytic"/>
</dbReference>
<evidence type="ECO:0000313" key="3">
    <source>
        <dbReference type="Proteomes" id="UP001230188"/>
    </source>
</evidence>
<dbReference type="EMBL" id="JAQMWT010000047">
    <property type="protein sequence ID" value="KAJ8612506.1"/>
    <property type="molecule type" value="Genomic_DNA"/>
</dbReference>
<dbReference type="PROSITE" id="PS51733">
    <property type="entry name" value="BPL_LPL_CATALYTIC"/>
    <property type="match status" value="1"/>
</dbReference>
<keyword evidence="3" id="KW-1185">Reference proteome</keyword>